<dbReference type="EMBL" id="JAHXZI010000007">
    <property type="protein sequence ID" value="MBW6435032.1"/>
    <property type="molecule type" value="Genomic_DNA"/>
</dbReference>
<evidence type="ECO:0000313" key="2">
    <source>
        <dbReference type="EMBL" id="MBW6435032.1"/>
    </source>
</evidence>
<dbReference type="InterPro" id="IPR000182">
    <property type="entry name" value="GNAT_dom"/>
</dbReference>
<organism evidence="2 3">
    <name type="scientific">Actinoplanes hulinensis</name>
    <dbReference type="NCBI Taxonomy" id="1144547"/>
    <lineage>
        <taxon>Bacteria</taxon>
        <taxon>Bacillati</taxon>
        <taxon>Actinomycetota</taxon>
        <taxon>Actinomycetes</taxon>
        <taxon>Micromonosporales</taxon>
        <taxon>Micromonosporaceae</taxon>
        <taxon>Actinoplanes</taxon>
    </lineage>
</organism>
<feature type="domain" description="N-acetyltransferase" evidence="1">
    <location>
        <begin position="23"/>
        <end position="175"/>
    </location>
</feature>
<protein>
    <submittedName>
        <fullName evidence="2">GNAT family N-acetyltransferase</fullName>
    </submittedName>
</protein>
<dbReference type="PANTHER" id="PTHR43328:SF1">
    <property type="entry name" value="N-ACETYLTRANSFERASE DOMAIN-CONTAINING PROTEIN"/>
    <property type="match status" value="1"/>
</dbReference>
<accession>A0ABS7B1Y1</accession>
<keyword evidence="3" id="KW-1185">Reference proteome</keyword>
<dbReference type="SUPFAM" id="SSF55729">
    <property type="entry name" value="Acyl-CoA N-acyltransferases (Nat)"/>
    <property type="match status" value="1"/>
</dbReference>
<comment type="caution">
    <text evidence="2">The sequence shown here is derived from an EMBL/GenBank/DDBJ whole genome shotgun (WGS) entry which is preliminary data.</text>
</comment>
<dbReference type="PANTHER" id="PTHR43328">
    <property type="entry name" value="ACETYLTRANSFERASE-RELATED"/>
    <property type="match status" value="1"/>
</dbReference>
<dbReference type="Proteomes" id="UP001519863">
    <property type="component" value="Unassembled WGS sequence"/>
</dbReference>
<sequence length="181" mass="19164">MLDGVDGFRGLRHDPSVDELTGVALRPIEDADLDGLFAMMRDPVAVRMAAFTAADPDDRAAFDAHMAKVLAAPGVTNRAITVDGRLAGSVAAFVMDGDTEVTYWIDRALWGRGIAGRALALLLAEVTVRPVFARAASDNGGSLTVLRRAGFQIIGTDIGYANGRKGEIEETILRLDHATGA</sequence>
<reference evidence="2 3" key="1">
    <citation type="journal article" date="2013" name="Antonie Van Leeuwenhoek">
        <title>Actinoplanes hulinensis sp. nov., a novel actinomycete isolated from soybean root (Glycine max (L.) Merr).</title>
        <authorList>
            <person name="Shen Y."/>
            <person name="Liu C."/>
            <person name="Wang X."/>
            <person name="Zhao J."/>
            <person name="Jia F."/>
            <person name="Zhang Y."/>
            <person name="Wang L."/>
            <person name="Yang D."/>
            <person name="Xiang W."/>
        </authorList>
    </citation>
    <scope>NUCLEOTIDE SEQUENCE [LARGE SCALE GENOMIC DNA]</scope>
    <source>
        <strain evidence="2 3">NEAU-M9</strain>
    </source>
</reference>
<dbReference type="InterPro" id="IPR016181">
    <property type="entry name" value="Acyl_CoA_acyltransferase"/>
</dbReference>
<evidence type="ECO:0000259" key="1">
    <source>
        <dbReference type="PROSITE" id="PS51186"/>
    </source>
</evidence>
<dbReference type="Gene3D" id="3.40.630.30">
    <property type="match status" value="1"/>
</dbReference>
<proteinExistence type="predicted"/>
<gene>
    <name evidence="2" type="ORF">KZ829_14920</name>
</gene>
<name>A0ABS7B1Y1_9ACTN</name>
<dbReference type="Pfam" id="PF13302">
    <property type="entry name" value="Acetyltransf_3"/>
    <property type="match status" value="1"/>
</dbReference>
<evidence type="ECO:0000313" key="3">
    <source>
        <dbReference type="Proteomes" id="UP001519863"/>
    </source>
</evidence>
<dbReference type="PROSITE" id="PS51186">
    <property type="entry name" value="GNAT"/>
    <property type="match status" value="1"/>
</dbReference>